<name>A0ABS8XDY7_9BURK</name>
<protein>
    <submittedName>
        <fullName evidence="1">YciI family protein</fullName>
    </submittedName>
</protein>
<dbReference type="Gene3D" id="3.30.70.1060">
    <property type="entry name" value="Dimeric alpha+beta barrel"/>
    <property type="match status" value="1"/>
</dbReference>
<dbReference type="InterPro" id="IPR011008">
    <property type="entry name" value="Dimeric_a/b-barrel"/>
</dbReference>
<reference evidence="1 2" key="1">
    <citation type="submission" date="2021-12" db="EMBL/GenBank/DDBJ databases">
        <title>Genome seq of p7.</title>
        <authorList>
            <person name="Seo T."/>
        </authorList>
    </citation>
    <scope>NUCLEOTIDE SEQUENCE [LARGE SCALE GENOMIC DNA]</scope>
    <source>
        <strain evidence="1 2">P7</strain>
    </source>
</reference>
<gene>
    <name evidence="1" type="ORF">LXT12_08080</name>
</gene>
<accession>A0ABS8XDY7</accession>
<dbReference type="Proteomes" id="UP001201463">
    <property type="component" value="Unassembled WGS sequence"/>
</dbReference>
<comment type="caution">
    <text evidence="1">The sequence shown here is derived from an EMBL/GenBank/DDBJ whole genome shotgun (WGS) entry which is preliminary data.</text>
</comment>
<sequence>MAKFITIGYGDSAGYERTDPALREAAHAQDARLEAAGAVIGVAGKAVQVRNPQGRGMQVTQGAYLQSALPLAGFALIEAANLEEAVCMVAGTPCAVADGVVEVWPLEISHT</sequence>
<dbReference type="RefSeq" id="WP_233391001.1">
    <property type="nucleotide sequence ID" value="NZ_JAJTWT010000003.1"/>
</dbReference>
<organism evidence="1 2">
    <name type="scientific">Pelomonas caseinilytica</name>
    <dbReference type="NCBI Taxonomy" id="2906763"/>
    <lineage>
        <taxon>Bacteria</taxon>
        <taxon>Pseudomonadati</taxon>
        <taxon>Pseudomonadota</taxon>
        <taxon>Betaproteobacteria</taxon>
        <taxon>Burkholderiales</taxon>
        <taxon>Sphaerotilaceae</taxon>
        <taxon>Roseateles</taxon>
    </lineage>
</organism>
<dbReference type="EMBL" id="JAJTWT010000003">
    <property type="protein sequence ID" value="MCE4537207.1"/>
    <property type="molecule type" value="Genomic_DNA"/>
</dbReference>
<keyword evidence="2" id="KW-1185">Reference proteome</keyword>
<dbReference type="SUPFAM" id="SSF54909">
    <property type="entry name" value="Dimeric alpha+beta barrel"/>
    <property type="match status" value="1"/>
</dbReference>
<proteinExistence type="predicted"/>
<evidence type="ECO:0000313" key="1">
    <source>
        <dbReference type="EMBL" id="MCE4537207.1"/>
    </source>
</evidence>
<evidence type="ECO:0000313" key="2">
    <source>
        <dbReference type="Proteomes" id="UP001201463"/>
    </source>
</evidence>